<dbReference type="Proteomes" id="UP000033519">
    <property type="component" value="Unassembled WGS sequence"/>
</dbReference>
<keyword evidence="2" id="KW-1185">Reference proteome</keyword>
<reference evidence="1 2" key="1">
    <citation type="submission" date="2015-03" db="EMBL/GenBank/DDBJ databases">
        <authorList>
            <person name="Lepp D."/>
            <person name="Hassan Y.I."/>
            <person name="Li X.-Z."/>
            <person name="Zhou T."/>
        </authorList>
    </citation>
    <scope>NUCLEOTIDE SEQUENCE [LARGE SCALE GENOMIC DNA]</scope>
    <source>
        <strain evidence="1 2">Cr7-05</strain>
    </source>
</reference>
<comment type="caution">
    <text evidence="1">The sequence shown here is derived from an EMBL/GenBank/DDBJ whole genome shotgun (WGS) entry which is preliminary data.</text>
</comment>
<proteinExistence type="predicted"/>
<name>A0ABR5DUY2_9HYPH</name>
<organism evidence="1 2">
    <name type="scientific">Devosia psychrophila</name>
    <dbReference type="NCBI Taxonomy" id="728005"/>
    <lineage>
        <taxon>Bacteria</taxon>
        <taxon>Pseudomonadati</taxon>
        <taxon>Pseudomonadota</taxon>
        <taxon>Alphaproteobacteria</taxon>
        <taxon>Hyphomicrobiales</taxon>
        <taxon>Devosiaceae</taxon>
        <taxon>Devosia</taxon>
    </lineage>
</organism>
<gene>
    <name evidence="1" type="ORF">WH91_17615</name>
</gene>
<accession>A0ABR5DUY2</accession>
<protein>
    <submittedName>
        <fullName evidence="1">Uncharacterized protein</fullName>
    </submittedName>
</protein>
<sequence length="116" mass="13105">MAERMACSHQVLKLPEIPGFELSSRAFVYTSRDHAQQGGIPWVGHFALRAIDRSTDRPIVQTMTRGHLARPLHHLRDCRQHGGRRTVLAAELFEEQTSVVWLFGALSSQAIFRSAQ</sequence>
<evidence type="ECO:0000313" key="2">
    <source>
        <dbReference type="Proteomes" id="UP000033519"/>
    </source>
</evidence>
<evidence type="ECO:0000313" key="1">
    <source>
        <dbReference type="EMBL" id="KKC31829.1"/>
    </source>
</evidence>
<dbReference type="EMBL" id="LAPV01000153">
    <property type="protein sequence ID" value="KKC31829.1"/>
    <property type="molecule type" value="Genomic_DNA"/>
</dbReference>